<dbReference type="EMBL" id="LUGH01000668">
    <property type="protein sequence ID" value="OBZ83405.1"/>
    <property type="molecule type" value="Genomic_DNA"/>
</dbReference>
<evidence type="ECO:0000313" key="2">
    <source>
        <dbReference type="Proteomes" id="UP000093000"/>
    </source>
</evidence>
<accession>A0A1C7N2M7</accession>
<dbReference type="Proteomes" id="UP000093000">
    <property type="component" value="Unassembled WGS sequence"/>
</dbReference>
<dbReference type="InParanoid" id="A0A1C7N2M7"/>
<keyword evidence="2" id="KW-1185">Reference proteome</keyword>
<protein>
    <submittedName>
        <fullName evidence="1">Uncharacterized protein</fullName>
    </submittedName>
</protein>
<proteinExistence type="predicted"/>
<name>A0A1C7N2M7_9FUNG</name>
<sequence>MSDPTRIKESDQLFEAVNSTLKAEEGTPVHVFDNPDISAEEKKAELMNHASSVPQLNTNIGQNIPNDSKAGWTAFSDLPNPGDEGAMHAFAQHHSSDEIKKSYNDHARPSNGEFNDDLVAQLIPIALIGEWYHNCGVVFVAIFFTWLLLKLQFGLMSCFIVGAFF</sequence>
<dbReference type="STRING" id="101091.A0A1C7N2M7"/>
<evidence type="ECO:0000313" key="1">
    <source>
        <dbReference type="EMBL" id="OBZ83405.1"/>
    </source>
</evidence>
<comment type="caution">
    <text evidence="1">The sequence shown here is derived from an EMBL/GenBank/DDBJ whole genome shotgun (WGS) entry which is preliminary data.</text>
</comment>
<dbReference type="AlphaFoldDB" id="A0A1C7N2M7"/>
<gene>
    <name evidence="1" type="ORF">A0J61_08545</name>
</gene>
<reference evidence="1 2" key="1">
    <citation type="submission" date="2016-03" db="EMBL/GenBank/DDBJ databases">
        <title>Choanephora cucurbitarum.</title>
        <authorList>
            <person name="Min B."/>
            <person name="Park H."/>
            <person name="Park J.-H."/>
            <person name="Shin H.-D."/>
            <person name="Choi I.-G."/>
        </authorList>
    </citation>
    <scope>NUCLEOTIDE SEQUENCE [LARGE SCALE GENOMIC DNA]</scope>
    <source>
        <strain evidence="1 2">KUS-F28377</strain>
    </source>
</reference>
<feature type="non-terminal residue" evidence="1">
    <location>
        <position position="165"/>
    </location>
</feature>
<feature type="unsure residue" description="I or L" evidence="1">
    <location>
        <position position="149"/>
    </location>
</feature>
<organism evidence="1 2">
    <name type="scientific">Choanephora cucurbitarum</name>
    <dbReference type="NCBI Taxonomy" id="101091"/>
    <lineage>
        <taxon>Eukaryota</taxon>
        <taxon>Fungi</taxon>
        <taxon>Fungi incertae sedis</taxon>
        <taxon>Mucoromycota</taxon>
        <taxon>Mucoromycotina</taxon>
        <taxon>Mucoromycetes</taxon>
        <taxon>Mucorales</taxon>
        <taxon>Mucorineae</taxon>
        <taxon>Choanephoraceae</taxon>
        <taxon>Choanephoroideae</taxon>
        <taxon>Choanephora</taxon>
    </lineage>
</organism>